<comment type="catalytic activity">
    <reaction evidence="1">
        <text>S-ubiquitinyl-[E2 ubiquitin-conjugating enzyme]-L-cysteine + [acceptor protein]-L-lysine = [E2 ubiquitin-conjugating enzyme]-L-cysteine + N(6)-ubiquitinyl-[acceptor protein]-L-lysine.</text>
        <dbReference type="EC" id="2.3.2.26"/>
    </reaction>
</comment>
<evidence type="ECO:0000256" key="4">
    <source>
        <dbReference type="ARBA" id="ARBA00022679"/>
    </source>
</evidence>
<evidence type="ECO:0000256" key="2">
    <source>
        <dbReference type="ARBA" id="ARBA00004906"/>
    </source>
</evidence>
<dbReference type="GO" id="GO:0005737">
    <property type="term" value="C:cytoplasm"/>
    <property type="evidence" value="ECO:0007669"/>
    <property type="project" value="TreeGrafter"/>
</dbReference>
<comment type="pathway">
    <text evidence="2">Protein modification; protein ubiquitination.</text>
</comment>
<proteinExistence type="predicted"/>
<keyword evidence="8" id="KW-1133">Transmembrane helix</keyword>
<dbReference type="PROSITE" id="PS50237">
    <property type="entry name" value="HECT"/>
    <property type="match status" value="1"/>
</dbReference>
<evidence type="ECO:0000256" key="6">
    <source>
        <dbReference type="PROSITE-ProRule" id="PRU00104"/>
    </source>
</evidence>
<dbReference type="FunFam" id="3.30.2160.10:FF:000001">
    <property type="entry name" value="E3 ubiquitin-protein ligase NEDD4-like"/>
    <property type="match status" value="1"/>
</dbReference>
<dbReference type="InterPro" id="IPR035983">
    <property type="entry name" value="Hect_E3_ubiquitin_ligase"/>
</dbReference>
<dbReference type="InParanoid" id="G4Z5F5"/>
<dbReference type="Gene3D" id="3.90.1750.10">
    <property type="entry name" value="Hect, E3 ligase catalytic domains"/>
    <property type="match status" value="1"/>
</dbReference>
<dbReference type="SMART" id="SM00119">
    <property type="entry name" value="HECTc"/>
    <property type="match status" value="1"/>
</dbReference>
<dbReference type="Proteomes" id="UP000002640">
    <property type="component" value="Unassembled WGS sequence"/>
</dbReference>
<keyword evidence="8" id="KW-0472">Membrane</keyword>
<organism evidence="10 11">
    <name type="scientific">Phytophthora sojae (strain P6497)</name>
    <name type="common">Soybean stem and root rot agent</name>
    <name type="synonym">Phytophthora megasperma f. sp. glycines</name>
    <dbReference type="NCBI Taxonomy" id="1094619"/>
    <lineage>
        <taxon>Eukaryota</taxon>
        <taxon>Sar</taxon>
        <taxon>Stramenopiles</taxon>
        <taxon>Oomycota</taxon>
        <taxon>Peronosporomycetes</taxon>
        <taxon>Peronosporales</taxon>
        <taxon>Peronosporaceae</taxon>
        <taxon>Phytophthora</taxon>
    </lineage>
</organism>
<evidence type="ECO:0000256" key="5">
    <source>
        <dbReference type="ARBA" id="ARBA00022786"/>
    </source>
</evidence>
<reference evidence="10 11" key="1">
    <citation type="journal article" date="2006" name="Science">
        <title>Phytophthora genome sequences uncover evolutionary origins and mechanisms of pathogenesis.</title>
        <authorList>
            <person name="Tyler B.M."/>
            <person name="Tripathy S."/>
            <person name="Zhang X."/>
            <person name="Dehal P."/>
            <person name="Jiang R.H."/>
            <person name="Aerts A."/>
            <person name="Arredondo F.D."/>
            <person name="Baxter L."/>
            <person name="Bensasson D."/>
            <person name="Beynon J.L."/>
            <person name="Chapman J."/>
            <person name="Damasceno C.M."/>
            <person name="Dorrance A.E."/>
            <person name="Dou D."/>
            <person name="Dickerman A.W."/>
            <person name="Dubchak I.L."/>
            <person name="Garbelotto M."/>
            <person name="Gijzen M."/>
            <person name="Gordon S.G."/>
            <person name="Govers F."/>
            <person name="Grunwald N.J."/>
            <person name="Huang W."/>
            <person name="Ivors K.L."/>
            <person name="Jones R.W."/>
            <person name="Kamoun S."/>
            <person name="Krampis K."/>
            <person name="Lamour K.H."/>
            <person name="Lee M.K."/>
            <person name="McDonald W.H."/>
            <person name="Medina M."/>
            <person name="Meijer H.J."/>
            <person name="Nordberg E.K."/>
            <person name="Maclean D.J."/>
            <person name="Ospina-Giraldo M.D."/>
            <person name="Morris P.F."/>
            <person name="Phuntumart V."/>
            <person name="Putnam N.H."/>
            <person name="Rash S."/>
            <person name="Rose J.K."/>
            <person name="Sakihama Y."/>
            <person name="Salamov A.A."/>
            <person name="Savidor A."/>
            <person name="Scheuring C.F."/>
            <person name="Smith B.M."/>
            <person name="Sobral B.W."/>
            <person name="Terry A."/>
            <person name="Torto-Alalibo T.A."/>
            <person name="Win J."/>
            <person name="Xu Z."/>
            <person name="Zhang H."/>
            <person name="Grigoriev I.V."/>
            <person name="Rokhsar D.S."/>
            <person name="Boore J.L."/>
        </authorList>
    </citation>
    <scope>NUCLEOTIDE SEQUENCE [LARGE SCALE GENOMIC DNA]</scope>
    <source>
        <strain evidence="10 11">P6497</strain>
    </source>
</reference>
<dbReference type="Pfam" id="PF00632">
    <property type="entry name" value="HECT"/>
    <property type="match status" value="1"/>
</dbReference>
<feature type="region of interest" description="Disordered" evidence="7">
    <location>
        <begin position="108"/>
        <end position="130"/>
    </location>
</feature>
<feature type="active site" description="Glycyl thioester intermediate" evidence="6">
    <location>
        <position position="588"/>
    </location>
</feature>
<evidence type="ECO:0000256" key="1">
    <source>
        <dbReference type="ARBA" id="ARBA00000885"/>
    </source>
</evidence>
<dbReference type="PANTHER" id="PTHR11254">
    <property type="entry name" value="HECT DOMAIN UBIQUITIN-PROTEIN LIGASE"/>
    <property type="match status" value="1"/>
</dbReference>
<dbReference type="Gene3D" id="3.30.2410.10">
    <property type="entry name" value="Hect, E3 ligase catalytic domain"/>
    <property type="match status" value="1"/>
</dbReference>
<feature type="region of interest" description="Disordered" evidence="7">
    <location>
        <begin position="155"/>
        <end position="188"/>
    </location>
</feature>
<dbReference type="EC" id="2.3.2.26" evidence="3"/>
<evidence type="ECO:0000313" key="10">
    <source>
        <dbReference type="EMBL" id="EGZ20940.1"/>
    </source>
</evidence>
<dbReference type="SUPFAM" id="SSF56204">
    <property type="entry name" value="Hect, E3 ligase catalytic domain"/>
    <property type="match status" value="1"/>
</dbReference>
<dbReference type="AlphaFoldDB" id="G4Z5F5"/>
<sequence length="619" mass="69256">MTALASNGVSFLAATDLSVCVAVLLLAAVFVTKRAVRKTSSVDEDEKPHNAMILSTEQLADHRLLAAQREAERGFATCMACGFKNFARVVHCALCGLSSADQKQVSTSAVRPIVEGPSGSTPLPRAHKRREWTRELNAQSRLVWRRRLTEGGDHSPGYVLRFDLPPEAEPESERASSKRRGRSLSTGYDPCAGVQFELLEPRDVDPTQFPLPPPRADVADTLEDLKRMAVDAAAQDFPTKYAHFIASAAALLQAGDRSLHSSLSVHRDYILEQSVQHINCIRETSIRSVRLQVNFEGEEDAPNGVGGLHREWLTLLNEKLVDPEVGLFSCTQRSDQTYFINPQSKRVLGADHLQHFHAAGRLIGRALLEGAVLNFHLCAPLLKMMLGTPITFGDLEYLDAEMYRSLTWLLDNDDAESLELDFTVTQRHGDHTQTVELIPAGRNIQVNDDNKFELADRKFRFMMFESVAPQLASFLKGFYEVVPQRMLLPFDYEELDYLLCGSDAIDVADWKHHTHMHDTLESRQEVAWFWDVVQEMSGVYQKRLLQFATGCSRVPLVGFQGLTSYDGQLCKFTLTGAGDVTYFRSHACHNMLELPSFSTKDDLRAALYAALYNESTVCD</sequence>
<protein>
    <recommendedName>
        <fullName evidence="3">HECT-type E3 ubiquitin transferase</fullName>
        <ecNumber evidence="3">2.3.2.26</ecNumber>
    </recommendedName>
</protein>
<keyword evidence="4" id="KW-0808">Transferase</keyword>
<dbReference type="GO" id="GO:0006511">
    <property type="term" value="P:ubiquitin-dependent protein catabolic process"/>
    <property type="evidence" value="ECO:0007669"/>
    <property type="project" value="TreeGrafter"/>
</dbReference>
<accession>G4Z5F5</accession>
<dbReference type="InterPro" id="IPR000569">
    <property type="entry name" value="HECT_dom"/>
</dbReference>
<keyword evidence="5 6" id="KW-0833">Ubl conjugation pathway</keyword>
<dbReference type="OMA" id="CAGVQFE"/>
<dbReference type="CDD" id="cd00078">
    <property type="entry name" value="HECTc"/>
    <property type="match status" value="1"/>
</dbReference>
<evidence type="ECO:0000259" key="9">
    <source>
        <dbReference type="PROSITE" id="PS50237"/>
    </source>
</evidence>
<dbReference type="PANTHER" id="PTHR11254:SF440">
    <property type="entry name" value="E3 UBIQUITIN-PROTEIN LIGASE NEDD-4"/>
    <property type="match status" value="1"/>
</dbReference>
<dbReference type="InterPro" id="IPR050409">
    <property type="entry name" value="E3_ubiq-protein_ligase"/>
</dbReference>
<feature type="non-terminal residue" evidence="10">
    <location>
        <position position="619"/>
    </location>
</feature>
<dbReference type="GO" id="GO:0061630">
    <property type="term" value="F:ubiquitin protein ligase activity"/>
    <property type="evidence" value="ECO:0007669"/>
    <property type="project" value="UniProtKB-EC"/>
</dbReference>
<dbReference type="GeneID" id="20650260"/>
<evidence type="ECO:0000256" key="8">
    <source>
        <dbReference type="SAM" id="Phobius"/>
    </source>
</evidence>
<dbReference type="KEGG" id="psoj:PHYSODRAFT_363530"/>
<dbReference type="FunFam" id="3.30.2410.10:FF:000009">
    <property type="entry name" value="Probable E3 ubiquitin-protein ligase HECTD2"/>
    <property type="match status" value="1"/>
</dbReference>
<dbReference type="Gene3D" id="3.30.2160.10">
    <property type="entry name" value="Hect, E3 ligase catalytic domain"/>
    <property type="match status" value="1"/>
</dbReference>
<keyword evidence="11" id="KW-1185">Reference proteome</keyword>
<dbReference type="STRING" id="1094619.G4Z5F5"/>
<evidence type="ECO:0000256" key="3">
    <source>
        <dbReference type="ARBA" id="ARBA00012485"/>
    </source>
</evidence>
<name>G4Z5F5_PHYSP</name>
<feature type="transmembrane region" description="Helical" evidence="8">
    <location>
        <begin position="12"/>
        <end position="31"/>
    </location>
</feature>
<keyword evidence="8" id="KW-0812">Transmembrane</keyword>
<dbReference type="EMBL" id="JH159153">
    <property type="protein sequence ID" value="EGZ20940.1"/>
    <property type="molecule type" value="Genomic_DNA"/>
</dbReference>
<dbReference type="GO" id="GO:0016567">
    <property type="term" value="P:protein ubiquitination"/>
    <property type="evidence" value="ECO:0007669"/>
    <property type="project" value="TreeGrafter"/>
</dbReference>
<feature type="domain" description="HECT" evidence="9">
    <location>
        <begin position="282"/>
        <end position="619"/>
    </location>
</feature>
<dbReference type="RefSeq" id="XP_009523657.1">
    <property type="nucleotide sequence ID" value="XM_009525362.1"/>
</dbReference>
<gene>
    <name evidence="10" type="ORF">PHYSODRAFT_363530</name>
</gene>
<evidence type="ECO:0000313" key="11">
    <source>
        <dbReference type="Proteomes" id="UP000002640"/>
    </source>
</evidence>
<evidence type="ECO:0000256" key="7">
    <source>
        <dbReference type="SAM" id="MobiDB-lite"/>
    </source>
</evidence>
<dbReference type="SMR" id="G4Z5F5"/>